<organism evidence="2 3">
    <name type="scientific">Nocardia seriolae</name>
    <dbReference type="NCBI Taxonomy" id="37332"/>
    <lineage>
        <taxon>Bacteria</taxon>
        <taxon>Bacillati</taxon>
        <taxon>Actinomycetota</taxon>
        <taxon>Actinomycetes</taxon>
        <taxon>Mycobacteriales</taxon>
        <taxon>Nocardiaceae</taxon>
        <taxon>Nocardia</taxon>
    </lineage>
</organism>
<dbReference type="InterPro" id="IPR011335">
    <property type="entry name" value="Restrct_endonuc-II-like"/>
</dbReference>
<dbReference type="InterPro" id="IPR012296">
    <property type="entry name" value="Nuclease_put_TT1808"/>
</dbReference>
<keyword evidence="3" id="KW-1185">Reference proteome</keyword>
<evidence type="ECO:0000259" key="1">
    <source>
        <dbReference type="Pfam" id="PF05685"/>
    </source>
</evidence>
<protein>
    <recommendedName>
        <fullName evidence="1">Putative restriction endonuclease domain-containing protein</fullName>
    </recommendedName>
</protein>
<dbReference type="PANTHER" id="PTHR35400">
    <property type="entry name" value="SLR1083 PROTEIN"/>
    <property type="match status" value="1"/>
</dbReference>
<name>A0ABC9YNF8_9NOCA</name>
<evidence type="ECO:0000313" key="2">
    <source>
        <dbReference type="EMBL" id="GAP27032.1"/>
    </source>
</evidence>
<proteinExistence type="predicted"/>
<comment type="caution">
    <text evidence="2">The sequence shown here is derived from an EMBL/GenBank/DDBJ whole genome shotgun (WGS) entry which is preliminary data.</text>
</comment>
<dbReference type="GeneID" id="93373661"/>
<reference evidence="3" key="1">
    <citation type="submission" date="2015-07" db="EMBL/GenBank/DDBJ databases">
        <title>Nocardia seriolae U-1 whole genome shotgun sequence.</title>
        <authorList>
            <person name="Imajoh M."/>
            <person name="Fukumoto Y."/>
            <person name="Sukeda M."/>
            <person name="Yamane J."/>
            <person name="Yamasaki K."/>
            <person name="Shimizu M."/>
            <person name="Ohnishi K."/>
            <person name="Oshima S."/>
        </authorList>
    </citation>
    <scope>NUCLEOTIDE SEQUENCE [LARGE SCALE GENOMIC DNA]</scope>
    <source>
        <strain evidence="3">U-1</strain>
    </source>
</reference>
<dbReference type="SUPFAM" id="SSF52980">
    <property type="entry name" value="Restriction endonuclease-like"/>
    <property type="match status" value="1"/>
</dbReference>
<accession>A0ABC9YNF8</accession>
<reference evidence="2 3" key="2">
    <citation type="journal article" date="2016" name="Genome Announc.">
        <title>Draft Genome Sequence of Erythromycin- and Oxytetracycline-Sensitive Nocardia seriolae Strain U-1 (NBRC 110359).</title>
        <authorList>
            <person name="Imajoh M."/>
            <person name="Sukeda M."/>
            <person name="Shimizu M."/>
            <person name="Yamane J."/>
            <person name="Ohnishi K."/>
            <person name="Oshima S."/>
        </authorList>
    </citation>
    <scope>NUCLEOTIDE SEQUENCE [LARGE SCALE GENOMIC DNA]</scope>
    <source>
        <strain evidence="2 3">U-1</strain>
    </source>
</reference>
<dbReference type="RefSeq" id="WP_071811712.1">
    <property type="nucleotide sequence ID" value="NZ_AP017900.1"/>
</dbReference>
<gene>
    <name evidence="2" type="ORF">NSK11_contig00012-0067</name>
</gene>
<dbReference type="InterPro" id="IPR008538">
    <property type="entry name" value="Uma2"/>
</dbReference>
<feature type="domain" description="Putative restriction endonuclease" evidence="1">
    <location>
        <begin position="26"/>
        <end position="187"/>
    </location>
</feature>
<dbReference type="PANTHER" id="PTHR35400:SF3">
    <property type="entry name" value="SLL1072 PROTEIN"/>
    <property type="match status" value="1"/>
</dbReference>
<dbReference type="EMBL" id="BBYQ01000012">
    <property type="protein sequence ID" value="GAP27032.1"/>
    <property type="molecule type" value="Genomic_DNA"/>
</dbReference>
<sequence>MAVEVSINHTLGPTTMEGWLAEEPPSDGSRLELILGYLCMSPAPTLPHQHAAFRLAIVLDQAITAAGRSDLHVLPAIAVKLSTAFRTGVIPDVAVVAAPIEGRASIEPAELLLAVEVWSPGNKRAERETKMAGYAAAGVPYLWIVELPKGKPVKFTGYRLVESVYRQEVRVIAGETVSPPAPVPVEVVTAALR</sequence>
<dbReference type="AlphaFoldDB" id="A0ABC9YNF8"/>
<dbReference type="Gene3D" id="3.90.1570.10">
    <property type="entry name" value="tt1808, chain A"/>
    <property type="match status" value="1"/>
</dbReference>
<dbReference type="Proteomes" id="UP000037179">
    <property type="component" value="Unassembled WGS sequence"/>
</dbReference>
<dbReference type="Pfam" id="PF05685">
    <property type="entry name" value="Uma2"/>
    <property type="match status" value="1"/>
</dbReference>
<evidence type="ECO:0000313" key="3">
    <source>
        <dbReference type="Proteomes" id="UP000037179"/>
    </source>
</evidence>
<dbReference type="CDD" id="cd06260">
    <property type="entry name" value="DUF820-like"/>
    <property type="match status" value="1"/>
</dbReference>